<dbReference type="Proteomes" id="UP000436911">
    <property type="component" value="Unassembled WGS sequence"/>
</dbReference>
<organism evidence="1 2">
    <name type="scientific">Agrobacterium vitis</name>
    <name type="common">Rhizobium vitis</name>
    <dbReference type="NCBI Taxonomy" id="373"/>
    <lineage>
        <taxon>Bacteria</taxon>
        <taxon>Pseudomonadati</taxon>
        <taxon>Pseudomonadota</taxon>
        <taxon>Alphaproteobacteria</taxon>
        <taxon>Hyphomicrobiales</taxon>
        <taxon>Rhizobiaceae</taxon>
        <taxon>Rhizobium/Agrobacterium group</taxon>
        <taxon>Agrobacterium</taxon>
    </lineage>
</organism>
<gene>
    <name evidence="1" type="ORF">DXT89_07255</name>
</gene>
<dbReference type="AlphaFoldDB" id="A0A368NQG3"/>
<evidence type="ECO:0000313" key="2">
    <source>
        <dbReference type="Proteomes" id="UP000436911"/>
    </source>
</evidence>
<dbReference type="EMBL" id="QUSG01000003">
    <property type="protein sequence ID" value="KAA3529530.1"/>
    <property type="molecule type" value="Genomic_DNA"/>
</dbReference>
<dbReference type="GeneID" id="60683601"/>
<protein>
    <submittedName>
        <fullName evidence="1">Uncharacterized protein</fullName>
    </submittedName>
</protein>
<evidence type="ECO:0000313" key="1">
    <source>
        <dbReference type="EMBL" id="KAA3529530.1"/>
    </source>
</evidence>
<sequence>MKKIFLASVFAVAAMAGSIIPAYAQSGMMPPPDERRGPPPRHMHRPPPPPPHCKVRKVVRWHHGEKIVKRVRVCR</sequence>
<name>A0A368NQG3_AGRVI</name>
<accession>A0A368NQG3</accession>
<reference evidence="1 2" key="1">
    <citation type="submission" date="2018-08" db="EMBL/GenBank/DDBJ databases">
        <title>Genome sequencing of Agrobacterium vitis strain ICMP 10754.</title>
        <authorList>
            <person name="Visnovsky S.B."/>
            <person name="Pitman A.R."/>
        </authorList>
    </citation>
    <scope>NUCLEOTIDE SEQUENCE [LARGE SCALE GENOMIC DNA]</scope>
    <source>
        <strain evidence="1 2">ICMP 10754</strain>
    </source>
</reference>
<dbReference type="RefSeq" id="WP_060718765.1">
    <property type="nucleotide sequence ID" value="NZ_AP023268.1"/>
</dbReference>
<comment type="caution">
    <text evidence="1">The sequence shown here is derived from an EMBL/GenBank/DDBJ whole genome shotgun (WGS) entry which is preliminary data.</text>
</comment>
<proteinExistence type="predicted"/>